<reference evidence="5" key="1">
    <citation type="submission" date="2016-04" db="EMBL/GenBank/DDBJ databases">
        <authorList>
            <person name="Evans L.H."/>
            <person name="Alamgir A."/>
            <person name="Owens N."/>
            <person name="Weber N.D."/>
            <person name="Virtaneva K."/>
            <person name="Barbian K."/>
            <person name="Babar A."/>
            <person name="Rosenke K."/>
        </authorList>
    </citation>
    <scope>NUCLEOTIDE SEQUENCE</scope>
    <source>
        <strain evidence="5">Nono1</strain>
    </source>
</reference>
<dbReference type="PROSITE" id="PS00893">
    <property type="entry name" value="NUDIX_BOX"/>
    <property type="match status" value="1"/>
</dbReference>
<dbReference type="GO" id="GO:0016787">
    <property type="term" value="F:hydrolase activity"/>
    <property type="evidence" value="ECO:0007669"/>
    <property type="project" value="UniProtKB-KW"/>
</dbReference>
<dbReference type="InterPro" id="IPR000086">
    <property type="entry name" value="NUDIX_hydrolase_dom"/>
</dbReference>
<evidence type="ECO:0000256" key="3">
    <source>
        <dbReference type="RuleBase" id="RU003476"/>
    </source>
</evidence>
<comment type="similarity">
    <text evidence="1 3">Belongs to the Nudix hydrolase family.</text>
</comment>
<keyword evidence="2 3" id="KW-0378">Hydrolase</keyword>
<dbReference type="Gene3D" id="3.90.79.10">
    <property type="entry name" value="Nucleoside Triphosphate Pyrophosphohydrolase"/>
    <property type="match status" value="1"/>
</dbReference>
<dbReference type="InterPro" id="IPR015797">
    <property type="entry name" value="NUDIX_hydrolase-like_dom_sf"/>
</dbReference>
<dbReference type="PANTHER" id="PTHR43736">
    <property type="entry name" value="ADP-RIBOSE PYROPHOSPHATASE"/>
    <property type="match status" value="1"/>
</dbReference>
<gene>
    <name evidence="5" type="ORF">BN4615_P10254</name>
</gene>
<sequence>MGAIIFDAAGRLLLVQRGRPPGQGLWSVPGGRLEPGESDEAGVRREVLEETGLHVVVGRLAGTVDRPGPGGVTYVIRDYLATVSTASSPASGGAPAAGDDAADVRWCDREDLARLPVTEGLLEALAEWGVLPAR</sequence>
<dbReference type="PRINTS" id="PR00502">
    <property type="entry name" value="NUDIXFAMILY"/>
</dbReference>
<dbReference type="EMBL" id="LT559118">
    <property type="protein sequence ID" value="SBP00738.1"/>
    <property type="molecule type" value="Genomic_DNA"/>
</dbReference>
<organism evidence="5">
    <name type="scientific">Nonomuraea gerenzanensis</name>
    <dbReference type="NCBI Taxonomy" id="93944"/>
    <lineage>
        <taxon>Bacteria</taxon>
        <taxon>Bacillati</taxon>
        <taxon>Actinomycetota</taxon>
        <taxon>Actinomycetes</taxon>
        <taxon>Streptosporangiales</taxon>
        <taxon>Streptosporangiaceae</taxon>
        <taxon>Nonomuraea</taxon>
    </lineage>
</organism>
<dbReference type="InterPro" id="IPR020476">
    <property type="entry name" value="Nudix_hydrolase"/>
</dbReference>
<dbReference type="PROSITE" id="PS51462">
    <property type="entry name" value="NUDIX"/>
    <property type="match status" value="1"/>
</dbReference>
<evidence type="ECO:0000259" key="4">
    <source>
        <dbReference type="PROSITE" id="PS51462"/>
    </source>
</evidence>
<dbReference type="InterPro" id="IPR020084">
    <property type="entry name" value="NUDIX_hydrolase_CS"/>
</dbReference>
<feature type="domain" description="Nudix hydrolase" evidence="4">
    <location>
        <begin position="1"/>
        <end position="131"/>
    </location>
</feature>
<evidence type="ECO:0000313" key="5">
    <source>
        <dbReference type="EMBL" id="SBP00738.1"/>
    </source>
</evidence>
<dbReference type="Pfam" id="PF00293">
    <property type="entry name" value="NUDIX"/>
    <property type="match status" value="1"/>
</dbReference>
<accession>A0A1M4EPH8</accession>
<dbReference type="PANTHER" id="PTHR43736:SF1">
    <property type="entry name" value="DIHYDRONEOPTERIN TRIPHOSPHATE DIPHOSPHATASE"/>
    <property type="match status" value="1"/>
</dbReference>
<dbReference type="SUPFAM" id="SSF55811">
    <property type="entry name" value="Nudix"/>
    <property type="match status" value="1"/>
</dbReference>
<dbReference type="AlphaFoldDB" id="A0A1M4EPH8"/>
<proteinExistence type="inferred from homology"/>
<protein>
    <submittedName>
        <fullName evidence="5">NUDIX hydrolase</fullName>
    </submittedName>
</protein>
<evidence type="ECO:0000256" key="2">
    <source>
        <dbReference type="ARBA" id="ARBA00022801"/>
    </source>
</evidence>
<name>A0A1M4EPH8_9ACTN</name>
<evidence type="ECO:0000256" key="1">
    <source>
        <dbReference type="ARBA" id="ARBA00005582"/>
    </source>
</evidence>